<reference evidence="5 6" key="1">
    <citation type="submission" date="2020-10" db="EMBL/GenBank/DDBJ databases">
        <title>Phylogeny of dyella-like bacteria.</title>
        <authorList>
            <person name="Fu J."/>
        </authorList>
    </citation>
    <scope>NUCLEOTIDE SEQUENCE [LARGE SCALE GENOMIC DNA]</scope>
    <source>
        <strain evidence="5 6">KACC 19113</strain>
    </source>
</reference>
<evidence type="ECO:0000256" key="3">
    <source>
        <dbReference type="SAM" id="SignalP"/>
    </source>
</evidence>
<comment type="caution">
    <text evidence="5">The sequence shown here is derived from an EMBL/GenBank/DDBJ whole genome shotgun (WGS) entry which is preliminary data.</text>
</comment>
<dbReference type="InterPro" id="IPR011659">
    <property type="entry name" value="WD40"/>
</dbReference>
<evidence type="ECO:0000256" key="1">
    <source>
        <dbReference type="ARBA" id="ARBA00022801"/>
    </source>
</evidence>
<protein>
    <submittedName>
        <fullName evidence="5">S9 family peptidase</fullName>
    </submittedName>
</protein>
<name>A0ABW8J410_9GAMM</name>
<dbReference type="PANTHER" id="PTHR42776:SF27">
    <property type="entry name" value="DIPEPTIDYL PEPTIDASE FAMILY MEMBER 6"/>
    <property type="match status" value="1"/>
</dbReference>
<dbReference type="InterPro" id="IPR011042">
    <property type="entry name" value="6-blade_b-propeller_TolB-like"/>
</dbReference>
<dbReference type="Proteomes" id="UP001620339">
    <property type="component" value="Unassembled WGS sequence"/>
</dbReference>
<keyword evidence="2" id="KW-0720">Serine protease</keyword>
<evidence type="ECO:0000259" key="4">
    <source>
        <dbReference type="Pfam" id="PF00326"/>
    </source>
</evidence>
<dbReference type="RefSeq" id="WP_404612345.1">
    <property type="nucleotide sequence ID" value="NZ_JADIKK010000008.1"/>
</dbReference>
<dbReference type="SUPFAM" id="SSF53474">
    <property type="entry name" value="alpha/beta-Hydrolases"/>
    <property type="match status" value="1"/>
</dbReference>
<dbReference type="EMBL" id="JADIKK010000008">
    <property type="protein sequence ID" value="MFK2876543.1"/>
    <property type="molecule type" value="Genomic_DNA"/>
</dbReference>
<proteinExistence type="predicted"/>
<dbReference type="SUPFAM" id="SSF82171">
    <property type="entry name" value="DPP6 N-terminal domain-like"/>
    <property type="match status" value="1"/>
</dbReference>
<accession>A0ABW8J410</accession>
<dbReference type="Pfam" id="PF00326">
    <property type="entry name" value="Peptidase_S9"/>
    <property type="match status" value="1"/>
</dbReference>
<evidence type="ECO:0000313" key="5">
    <source>
        <dbReference type="EMBL" id="MFK2876543.1"/>
    </source>
</evidence>
<feature type="chain" id="PRO_5045774033" evidence="3">
    <location>
        <begin position="25"/>
        <end position="663"/>
    </location>
</feature>
<keyword evidence="1" id="KW-0378">Hydrolase</keyword>
<feature type="signal peptide" evidence="3">
    <location>
        <begin position="1"/>
        <end position="24"/>
    </location>
</feature>
<sequence>MKLIVRVTLALCASLVWPSHRAVAADGTRSFQLDDLRKLTRLSEPQISPDGQRIAVIASTPDWASDQRRQQIDLVDTASGAVRVLTWQRKQLSMPRWSPDGSQLAFLAKDAETKQAQIFVLPMDGGDASRITTAAGGVDGYGWSPDGRQIAFVSEDEPAKPASGKPQGDAFRVGDNDFLARSARAPWQLWVVSSQGGEARRLTQGDGSLFTEQQDHAPEPVWTRDGRRIVFTRFPNAYWGSSFKSVIASVAVEGGQPELLAPEEGSMDPAYAPGDDAFAYVRPRQGDRNNGNAVYVAIDGKVNDATQKLARHIEAYAWLPGGHALLLEGDDGTRTSLWEQPLAHPAKKLDLGDTLVHPPLSVSQPGAIAYVGSTATHPDELYVMDSTTARPRRLTDVNAFIDSLTLGRSESVAWTGPDGFPEDGVLTYPVGYAAGKKYPLALVIHGGPQSASNVSFSPLPQLLAARGIAVFQPNYRGSSNLGDAYQHAIFRDTATGPGNDVMAGLAAVEKLGLVDEQHVAVSGWSYGGFMTAWLTSHYGVWKAAVAGAPLTDWVMDYTVSYYQQGDDFYFGGSPWTAQSWDIWREQSPIAYVRNVTAPTLIMGDVGDPDVPLVNSYEWYHGLRDNGVPVELYAYPADTHFPHDIARTTDVYRRWVDWLVRYLE</sequence>
<dbReference type="Gene3D" id="2.120.10.30">
    <property type="entry name" value="TolB, C-terminal domain"/>
    <property type="match status" value="2"/>
</dbReference>
<evidence type="ECO:0000256" key="2">
    <source>
        <dbReference type="ARBA" id="ARBA00022825"/>
    </source>
</evidence>
<evidence type="ECO:0000313" key="6">
    <source>
        <dbReference type="Proteomes" id="UP001620339"/>
    </source>
</evidence>
<feature type="domain" description="Peptidase S9 prolyl oligopeptidase catalytic" evidence="4">
    <location>
        <begin position="455"/>
        <end position="662"/>
    </location>
</feature>
<dbReference type="Pfam" id="PF07676">
    <property type="entry name" value="PD40"/>
    <property type="match status" value="3"/>
</dbReference>
<organism evidence="5 6">
    <name type="scientific">Rhodanobacter hydrolyticus</name>
    <dbReference type="NCBI Taxonomy" id="2250595"/>
    <lineage>
        <taxon>Bacteria</taxon>
        <taxon>Pseudomonadati</taxon>
        <taxon>Pseudomonadota</taxon>
        <taxon>Gammaproteobacteria</taxon>
        <taxon>Lysobacterales</taxon>
        <taxon>Rhodanobacteraceae</taxon>
        <taxon>Rhodanobacter</taxon>
    </lineage>
</organism>
<keyword evidence="2" id="KW-0645">Protease</keyword>
<dbReference type="InterPro" id="IPR029058">
    <property type="entry name" value="AB_hydrolase_fold"/>
</dbReference>
<keyword evidence="3" id="KW-0732">Signal</keyword>
<dbReference type="PANTHER" id="PTHR42776">
    <property type="entry name" value="SERINE PEPTIDASE S9 FAMILY MEMBER"/>
    <property type="match status" value="1"/>
</dbReference>
<dbReference type="InterPro" id="IPR001375">
    <property type="entry name" value="Peptidase_S9_cat"/>
</dbReference>
<dbReference type="Gene3D" id="3.40.50.1820">
    <property type="entry name" value="alpha/beta hydrolase"/>
    <property type="match status" value="1"/>
</dbReference>
<keyword evidence="6" id="KW-1185">Reference proteome</keyword>
<gene>
    <name evidence="5" type="ORF">ISP25_05620</name>
</gene>